<accession>A0A6V8KLZ3</accession>
<dbReference type="Pfam" id="PF04075">
    <property type="entry name" value="F420H2_quin_red"/>
    <property type="match status" value="1"/>
</dbReference>
<dbReference type="InterPro" id="IPR004378">
    <property type="entry name" value="F420H2_quin_Rdtase"/>
</dbReference>
<dbReference type="Gene3D" id="2.30.110.10">
    <property type="entry name" value="Electron Transport, Fmn-binding Protein, Chain A"/>
    <property type="match status" value="1"/>
</dbReference>
<dbReference type="RefSeq" id="WP_173061198.1">
    <property type="nucleotide sequence ID" value="NZ_BAABGO010000095.1"/>
</dbReference>
<reference evidence="1 2" key="2">
    <citation type="submission" date="2020-03" db="EMBL/GenBank/DDBJ databases">
        <authorList>
            <person name="Ichikawa N."/>
            <person name="Kimura A."/>
            <person name="Kitahashi Y."/>
            <person name="Uohara A."/>
        </authorList>
    </citation>
    <scope>NUCLEOTIDE SEQUENCE [LARGE SCALE GENOMIC DNA]</scope>
    <source>
        <strain evidence="1 2">NBRC 108639</strain>
    </source>
</reference>
<dbReference type="InterPro" id="IPR012349">
    <property type="entry name" value="Split_barrel_FMN-bd"/>
</dbReference>
<dbReference type="GO" id="GO:0016491">
    <property type="term" value="F:oxidoreductase activity"/>
    <property type="evidence" value="ECO:0007669"/>
    <property type="project" value="InterPro"/>
</dbReference>
<proteinExistence type="predicted"/>
<dbReference type="AlphaFoldDB" id="A0A6V8KLZ3"/>
<evidence type="ECO:0000313" key="2">
    <source>
        <dbReference type="Proteomes" id="UP000482800"/>
    </source>
</evidence>
<protein>
    <recommendedName>
        <fullName evidence="3">Nitroreductase</fullName>
    </recommendedName>
</protein>
<dbReference type="Proteomes" id="UP000482800">
    <property type="component" value="Unassembled WGS sequence"/>
</dbReference>
<dbReference type="EMBL" id="BLPF01000002">
    <property type="protein sequence ID" value="GFJ81675.1"/>
    <property type="molecule type" value="Genomic_DNA"/>
</dbReference>
<organism evidence="1 2">
    <name type="scientific">Phytohabitans houttuyneae</name>
    <dbReference type="NCBI Taxonomy" id="1076126"/>
    <lineage>
        <taxon>Bacteria</taxon>
        <taxon>Bacillati</taxon>
        <taxon>Actinomycetota</taxon>
        <taxon>Actinomycetes</taxon>
        <taxon>Micromonosporales</taxon>
        <taxon>Micromonosporaceae</taxon>
    </lineage>
</organism>
<evidence type="ECO:0008006" key="3">
    <source>
        <dbReference type="Google" id="ProtNLM"/>
    </source>
</evidence>
<reference evidence="1 2" key="1">
    <citation type="submission" date="2020-03" db="EMBL/GenBank/DDBJ databases">
        <title>Whole genome shotgun sequence of Phytohabitans houttuyneae NBRC 108639.</title>
        <authorList>
            <person name="Komaki H."/>
            <person name="Tamura T."/>
        </authorList>
    </citation>
    <scope>NUCLEOTIDE SEQUENCE [LARGE SCALE GENOMIC DNA]</scope>
    <source>
        <strain evidence="1 2">NBRC 108639</strain>
    </source>
</reference>
<evidence type="ECO:0000313" key="1">
    <source>
        <dbReference type="EMBL" id="GFJ81675.1"/>
    </source>
</evidence>
<gene>
    <name evidence="1" type="ORF">Phou_058550</name>
</gene>
<comment type="caution">
    <text evidence="1">The sequence shown here is derived from an EMBL/GenBank/DDBJ whole genome shotgun (WGS) entry which is preliminary data.</text>
</comment>
<name>A0A6V8KLZ3_9ACTN</name>
<keyword evidence="2" id="KW-1185">Reference proteome</keyword>
<sequence length="139" mass="15336">MTSGEAGGRHTALIDRVVLTALHTPVLHAVLDHGLCQLRFRGRRTGRPVTLPVQYARHGPDLVVYVGASAAKSWWRNFATPYPVEVEVRGERYTGIGRLVRTGAPERGRVSDIYRGQHPRARVADADPFVHVALLAEPL</sequence>